<dbReference type="Proteomes" id="UP000031666">
    <property type="component" value="Unassembled WGS sequence"/>
</dbReference>
<sequence length="76" mass="8531">MPKSVIKQARQKLSLLEQLSHSEPKATSNSPKVDIANQLSLIPEPSEVEQAIANIDPDELTPRQALEELYRLKKLL</sequence>
<dbReference type="Gene3D" id="6.10.140.430">
    <property type="match status" value="1"/>
</dbReference>
<evidence type="ECO:0000313" key="2">
    <source>
        <dbReference type="Proteomes" id="UP000031666"/>
    </source>
</evidence>
<reference evidence="1 2" key="1">
    <citation type="submission" date="2015-01" db="EMBL/GenBank/DDBJ databases">
        <title>Vibrio sp. C94 JCM 19241 whole genome shotgun sequence.</title>
        <authorList>
            <person name="Sawabe T."/>
            <person name="Meirelles P."/>
            <person name="Feng G."/>
            <person name="Sayaka M."/>
            <person name="Hattori M."/>
            <person name="Ohkuma M."/>
        </authorList>
    </citation>
    <scope>NUCLEOTIDE SEQUENCE [LARGE SCALE GENOMIC DNA]</scope>
    <source>
        <strain evidence="2">JCM 19241</strain>
    </source>
</reference>
<name>A0A0B8QTY8_9VIBR</name>
<protein>
    <submittedName>
        <fullName evidence="1">DNA mismatch repair protein mutS</fullName>
    </submittedName>
</protein>
<organism evidence="1 2">
    <name type="scientific">Vibrio ishigakensis</name>
    <dbReference type="NCBI Taxonomy" id="1481914"/>
    <lineage>
        <taxon>Bacteria</taxon>
        <taxon>Pseudomonadati</taxon>
        <taxon>Pseudomonadota</taxon>
        <taxon>Gammaproteobacteria</taxon>
        <taxon>Vibrionales</taxon>
        <taxon>Vibrionaceae</taxon>
        <taxon>Vibrio</taxon>
    </lineage>
</organism>
<comment type="caution">
    <text evidence="1">The sequence shown here is derived from an EMBL/GenBank/DDBJ whole genome shotgun (WGS) entry which is preliminary data.</text>
</comment>
<dbReference type="STRING" id="1481914.JCM19241_4772"/>
<gene>
    <name evidence="1" type="ORF">JCM19241_4772</name>
</gene>
<dbReference type="EMBL" id="BBSC01000009">
    <property type="protein sequence ID" value="GAM77649.1"/>
    <property type="molecule type" value="Genomic_DNA"/>
</dbReference>
<reference evidence="1 2" key="2">
    <citation type="submission" date="2015-01" db="EMBL/GenBank/DDBJ databases">
        <authorList>
            <consortium name="NBRP consortium"/>
            <person name="Sawabe T."/>
            <person name="Meirelles P."/>
            <person name="Feng G."/>
            <person name="Sayaka M."/>
            <person name="Hattori M."/>
            <person name="Ohkuma M."/>
        </authorList>
    </citation>
    <scope>NUCLEOTIDE SEQUENCE [LARGE SCALE GENOMIC DNA]</scope>
    <source>
        <strain evidence="2">JCM 19241</strain>
    </source>
</reference>
<proteinExistence type="predicted"/>
<accession>A0A0B8QTY8</accession>
<dbReference type="AlphaFoldDB" id="A0A0B8QTY8"/>
<evidence type="ECO:0000313" key="1">
    <source>
        <dbReference type="EMBL" id="GAM77649.1"/>
    </source>
</evidence>